<evidence type="ECO:0000256" key="1">
    <source>
        <dbReference type="SAM" id="MobiDB-lite"/>
    </source>
</evidence>
<organism evidence="2 3">
    <name type="scientific">Devosia algicola</name>
    <dbReference type="NCBI Taxonomy" id="3026418"/>
    <lineage>
        <taxon>Bacteria</taxon>
        <taxon>Pseudomonadati</taxon>
        <taxon>Pseudomonadota</taxon>
        <taxon>Alphaproteobacteria</taxon>
        <taxon>Hyphomicrobiales</taxon>
        <taxon>Devosiaceae</taxon>
        <taxon>Devosia</taxon>
    </lineage>
</organism>
<keyword evidence="3" id="KW-1185">Reference proteome</keyword>
<proteinExistence type="predicted"/>
<reference evidence="2 3" key="1">
    <citation type="submission" date="2023-02" db="EMBL/GenBank/DDBJ databases">
        <title>Devosia algicola sp. nov., isolated from the phycosphere of marine algae.</title>
        <authorList>
            <person name="Kim J.M."/>
            <person name="Lee J.K."/>
            <person name="Choi B.J."/>
            <person name="Bayburt H."/>
            <person name="Jeon C.O."/>
        </authorList>
    </citation>
    <scope>NUCLEOTIDE SEQUENCE [LARGE SCALE GENOMIC DNA]</scope>
    <source>
        <strain evidence="2 3">G20-9</strain>
    </source>
</reference>
<dbReference type="EMBL" id="CP118246">
    <property type="protein sequence ID" value="WDR01582.1"/>
    <property type="molecule type" value="Genomic_DNA"/>
</dbReference>
<sequence length="128" mass="13875">MQDQSQVLGQAMARNLEAMRSLASGLDAKSEIVEATNSLGRQLKTRDLSLAQSLSALDQTLTSLRQREAEAALLPTPQSTEAFRLLEELKASLLTGELGKVRDRLWSDEDLPPGADDGLAETPKTVAR</sequence>
<accession>A0ABY7YK22</accession>
<dbReference type="RefSeq" id="WP_282217992.1">
    <property type="nucleotide sequence ID" value="NZ_CP118246.1"/>
</dbReference>
<evidence type="ECO:0000313" key="3">
    <source>
        <dbReference type="Proteomes" id="UP001220530"/>
    </source>
</evidence>
<gene>
    <name evidence="2" type="ORF">PSQ19_12435</name>
</gene>
<evidence type="ECO:0000313" key="2">
    <source>
        <dbReference type="EMBL" id="WDR01582.1"/>
    </source>
</evidence>
<feature type="region of interest" description="Disordered" evidence="1">
    <location>
        <begin position="104"/>
        <end position="128"/>
    </location>
</feature>
<protein>
    <submittedName>
        <fullName evidence="2">Uncharacterized protein</fullName>
    </submittedName>
</protein>
<name>A0ABY7YK22_9HYPH</name>
<dbReference type="Proteomes" id="UP001220530">
    <property type="component" value="Chromosome"/>
</dbReference>